<proteinExistence type="predicted"/>
<keyword evidence="1" id="KW-0614">Plasmid</keyword>
<protein>
    <submittedName>
        <fullName evidence="1">Uncharacterized protein</fullName>
    </submittedName>
</protein>
<evidence type="ECO:0000313" key="1">
    <source>
        <dbReference type="EMBL" id="CCD02386.1"/>
    </source>
</evidence>
<dbReference type="AlphaFoldDB" id="A0A9P1JYU2"/>
<keyword evidence="2" id="KW-1185">Reference proteome</keyword>
<organism evidence="1 2">
    <name type="scientific">Azospirillum baldaniorum</name>
    <dbReference type="NCBI Taxonomy" id="1064539"/>
    <lineage>
        <taxon>Bacteria</taxon>
        <taxon>Pseudomonadati</taxon>
        <taxon>Pseudomonadota</taxon>
        <taxon>Alphaproteobacteria</taxon>
        <taxon>Rhodospirillales</taxon>
        <taxon>Azospirillaceae</taxon>
        <taxon>Azospirillum</taxon>
    </lineage>
</organism>
<accession>A0A9P1JYU2</accession>
<evidence type="ECO:0000313" key="2">
    <source>
        <dbReference type="Proteomes" id="UP000007319"/>
    </source>
</evidence>
<gene>
    <name evidence="1" type="ORF">AZOBR_p310128</name>
</gene>
<name>A0A9P1JYU2_9PROT</name>
<sequence>MCRGRTDHSPVDNGAVRFRTRTALLMPDASGIVRVINLLGPAQNRDPEKCGSEERPYERR</sequence>
<geneLocation type="plasmid" evidence="1 2">
    <name>AZOBR_p3</name>
</geneLocation>
<reference evidence="1 2" key="1">
    <citation type="journal article" date="2011" name="PLoS Genet.">
        <title>Azospirillum genomes reveal transition of bacteria from aquatic to terrestrial environments.</title>
        <authorList>
            <person name="Wisniewski-Dye F."/>
            <person name="Borziak K."/>
            <person name="Khalsa-Moyers G."/>
            <person name="Alexandre G."/>
            <person name="Sukharnikov L.O."/>
            <person name="Wuichet K."/>
            <person name="Hurst G.B."/>
            <person name="McDonald W.H."/>
            <person name="Robertson J.S."/>
            <person name="Barbe V."/>
            <person name="Calteau A."/>
            <person name="Rouy Z."/>
            <person name="Mangenot S."/>
            <person name="Prigent-Combaret C."/>
            <person name="Normand P."/>
            <person name="Boyer M."/>
            <person name="Siguier P."/>
            <person name="Dessaux Y."/>
            <person name="Elmerich C."/>
            <person name="Condemine G."/>
            <person name="Krishnen G."/>
            <person name="Kennedy I."/>
            <person name="Paterson A.H."/>
            <person name="Gonzalez V."/>
            <person name="Mavingui P."/>
            <person name="Zhulin I.B."/>
        </authorList>
    </citation>
    <scope>NUCLEOTIDE SEQUENCE [LARGE SCALE GENOMIC DNA]</scope>
    <source>
        <strain evidence="1 2">Sp245</strain>
    </source>
</reference>
<dbReference type="KEGG" id="abs:AZOBR_p310128"/>
<dbReference type="Proteomes" id="UP000007319">
    <property type="component" value="Plasmid AZOBR_p3"/>
</dbReference>
<dbReference type="EMBL" id="HE577330">
    <property type="protein sequence ID" value="CCD02386.1"/>
    <property type="molecule type" value="Genomic_DNA"/>
</dbReference>